<name>A0AAN9S1S0_PSOTE</name>
<accession>A0AAN9S1S0</accession>
<dbReference type="AlphaFoldDB" id="A0AAN9S1S0"/>
<dbReference type="EMBL" id="JAYMYS010000007">
    <property type="protein sequence ID" value="KAK7387125.1"/>
    <property type="molecule type" value="Genomic_DNA"/>
</dbReference>
<keyword evidence="2" id="KW-1185">Reference proteome</keyword>
<evidence type="ECO:0000313" key="2">
    <source>
        <dbReference type="Proteomes" id="UP001386955"/>
    </source>
</evidence>
<evidence type="ECO:0000313" key="1">
    <source>
        <dbReference type="EMBL" id="KAK7387125.1"/>
    </source>
</evidence>
<sequence length="193" mass="22078">MQKLTIRPFTPGPKDAFKYKTKGNNWDEIHELRVKYVFARDGVEENVIYKSCLYDEPPCATPQGKNMALFMKKMKRIWSQKEACDKIEEESIGDLMVAPCLKTIATKIEAGSLAVATTKRRCMETGEKPGEGKMTLLWDVVYAHNVLIRNHLLMQEDKEQIRKLSLLNICKGVQVLSNRLAVMSLISEEKVRD</sequence>
<comment type="caution">
    <text evidence="1">The sequence shown here is derived from an EMBL/GenBank/DDBJ whole genome shotgun (WGS) entry which is preliminary data.</text>
</comment>
<gene>
    <name evidence="1" type="ORF">VNO78_27650</name>
</gene>
<dbReference type="Proteomes" id="UP001386955">
    <property type="component" value="Unassembled WGS sequence"/>
</dbReference>
<proteinExistence type="predicted"/>
<organism evidence="1 2">
    <name type="scientific">Psophocarpus tetragonolobus</name>
    <name type="common">Winged bean</name>
    <name type="synonym">Dolichos tetragonolobus</name>
    <dbReference type="NCBI Taxonomy" id="3891"/>
    <lineage>
        <taxon>Eukaryota</taxon>
        <taxon>Viridiplantae</taxon>
        <taxon>Streptophyta</taxon>
        <taxon>Embryophyta</taxon>
        <taxon>Tracheophyta</taxon>
        <taxon>Spermatophyta</taxon>
        <taxon>Magnoliopsida</taxon>
        <taxon>eudicotyledons</taxon>
        <taxon>Gunneridae</taxon>
        <taxon>Pentapetalae</taxon>
        <taxon>rosids</taxon>
        <taxon>fabids</taxon>
        <taxon>Fabales</taxon>
        <taxon>Fabaceae</taxon>
        <taxon>Papilionoideae</taxon>
        <taxon>50 kb inversion clade</taxon>
        <taxon>NPAAA clade</taxon>
        <taxon>indigoferoid/millettioid clade</taxon>
        <taxon>Phaseoleae</taxon>
        <taxon>Psophocarpus</taxon>
    </lineage>
</organism>
<reference evidence="1 2" key="1">
    <citation type="submission" date="2024-01" db="EMBL/GenBank/DDBJ databases">
        <title>The genomes of 5 underutilized Papilionoideae crops provide insights into root nodulation and disease resistanc.</title>
        <authorList>
            <person name="Jiang F."/>
        </authorList>
    </citation>
    <scope>NUCLEOTIDE SEQUENCE [LARGE SCALE GENOMIC DNA]</scope>
    <source>
        <strain evidence="1">DUOXIRENSHENG_FW03</strain>
        <tissue evidence="1">Leaves</tissue>
    </source>
</reference>
<protein>
    <submittedName>
        <fullName evidence="1">Uncharacterized protein</fullName>
    </submittedName>
</protein>